<feature type="compositionally biased region" description="Polar residues" evidence="6">
    <location>
        <begin position="39"/>
        <end position="51"/>
    </location>
</feature>
<dbReference type="PANTHER" id="PTHR10634">
    <property type="entry name" value="AN1-TYPE ZINC FINGER PROTEIN"/>
    <property type="match status" value="1"/>
</dbReference>
<feature type="domain" description="AN1-type" evidence="8">
    <location>
        <begin position="96"/>
        <end position="142"/>
    </location>
</feature>
<evidence type="ECO:0000256" key="2">
    <source>
        <dbReference type="ARBA" id="ARBA00022723"/>
    </source>
</evidence>
<feature type="domain" description="A20-type" evidence="7">
    <location>
        <begin position="6"/>
        <end position="40"/>
    </location>
</feature>
<reference evidence="9" key="1">
    <citation type="journal article" date="2020" name="bioRxiv">
        <title>Comparative genomics of Chlamydomonas.</title>
        <authorList>
            <person name="Craig R.J."/>
            <person name="Hasan A.R."/>
            <person name="Ness R.W."/>
            <person name="Keightley P.D."/>
        </authorList>
    </citation>
    <scope>NUCLEOTIDE SEQUENCE</scope>
    <source>
        <strain evidence="9">CCAP 11/173</strain>
    </source>
</reference>
<dbReference type="InterPro" id="IPR002653">
    <property type="entry name" value="Znf_A20"/>
</dbReference>
<dbReference type="Pfam" id="PF01754">
    <property type="entry name" value="zf-A20"/>
    <property type="match status" value="1"/>
</dbReference>
<dbReference type="SUPFAM" id="SSF57716">
    <property type="entry name" value="Glucocorticoid receptor-like (DNA-binding domain)"/>
    <property type="match status" value="1"/>
</dbReference>
<gene>
    <name evidence="9" type="ORF">HYH02_004348</name>
</gene>
<dbReference type="Gene3D" id="4.10.1110.10">
    <property type="entry name" value="AN1-like Zinc finger"/>
    <property type="match status" value="1"/>
</dbReference>
<evidence type="ECO:0008006" key="11">
    <source>
        <dbReference type="Google" id="ProtNLM"/>
    </source>
</evidence>
<feature type="region of interest" description="Disordered" evidence="6">
    <location>
        <begin position="39"/>
        <end position="100"/>
    </location>
</feature>
<dbReference type="InterPro" id="IPR050652">
    <property type="entry name" value="AN1_A20_ZnFinger"/>
</dbReference>
<organism evidence="9 10">
    <name type="scientific">Chlamydomonas schloesseri</name>
    <dbReference type="NCBI Taxonomy" id="2026947"/>
    <lineage>
        <taxon>Eukaryota</taxon>
        <taxon>Viridiplantae</taxon>
        <taxon>Chlorophyta</taxon>
        <taxon>core chlorophytes</taxon>
        <taxon>Chlorophyceae</taxon>
        <taxon>CS clade</taxon>
        <taxon>Chlamydomonadales</taxon>
        <taxon>Chlamydomonadaceae</taxon>
        <taxon>Chlamydomonas</taxon>
    </lineage>
</organism>
<dbReference type="AlphaFoldDB" id="A0A835WR28"/>
<dbReference type="OrthoDB" id="428577at2759"/>
<dbReference type="PROSITE" id="PS51036">
    <property type="entry name" value="ZF_A20"/>
    <property type="match status" value="1"/>
</dbReference>
<dbReference type="Pfam" id="PF01428">
    <property type="entry name" value="zf-AN1"/>
    <property type="match status" value="1"/>
</dbReference>
<dbReference type="InterPro" id="IPR035896">
    <property type="entry name" value="AN1-like_Znf"/>
</dbReference>
<evidence type="ECO:0000256" key="6">
    <source>
        <dbReference type="SAM" id="MobiDB-lite"/>
    </source>
</evidence>
<evidence type="ECO:0000259" key="8">
    <source>
        <dbReference type="PROSITE" id="PS51039"/>
    </source>
</evidence>
<dbReference type="Gene3D" id="1.20.5.4770">
    <property type="match status" value="1"/>
</dbReference>
<dbReference type="Proteomes" id="UP000613740">
    <property type="component" value="Unassembled WGS sequence"/>
</dbReference>
<keyword evidence="3 5" id="KW-0863">Zinc-finger</keyword>
<dbReference type="EMBL" id="JAEHOD010000009">
    <property type="protein sequence ID" value="KAG2451080.1"/>
    <property type="molecule type" value="Genomic_DNA"/>
</dbReference>
<keyword evidence="10" id="KW-1185">Reference proteome</keyword>
<evidence type="ECO:0000256" key="4">
    <source>
        <dbReference type="ARBA" id="ARBA00022833"/>
    </source>
</evidence>
<name>A0A835WR28_9CHLO</name>
<evidence type="ECO:0000256" key="5">
    <source>
        <dbReference type="PROSITE-ProRule" id="PRU00449"/>
    </source>
</evidence>
<protein>
    <recommendedName>
        <fullName evidence="11">Zinc finger protein</fullName>
    </recommendedName>
</protein>
<comment type="caution">
    <text evidence="9">The sequence shown here is derived from an EMBL/GenBank/DDBJ whole genome shotgun (WGS) entry which is preliminary data.</text>
</comment>
<sequence>MEREQTSSPQLCEKGCGFFANVGCGGMCSKCHRELARQQQHANAPATSSQPKPVEAAVSKPVQEAIPQPAGPSEAVAAPVAEASTSAADASSPPKSSNPSRCLCCKKKVGLTGFKCKCGDVFCGTHRYAESHNCPFDYKTVHKEKLASSNPVVQASKVQKI</sequence>
<dbReference type="GO" id="GO:0008270">
    <property type="term" value="F:zinc ion binding"/>
    <property type="evidence" value="ECO:0007669"/>
    <property type="project" value="UniProtKB-KW"/>
</dbReference>
<evidence type="ECO:0000259" key="7">
    <source>
        <dbReference type="PROSITE" id="PS51036"/>
    </source>
</evidence>
<keyword evidence="2" id="KW-0479">Metal-binding</keyword>
<dbReference type="PANTHER" id="PTHR10634:SF149">
    <property type="entry name" value="AN1-TYPE DOMAIN-CONTAINING PROTEIN-RELATED"/>
    <property type="match status" value="1"/>
</dbReference>
<evidence type="ECO:0000313" key="10">
    <source>
        <dbReference type="Proteomes" id="UP000613740"/>
    </source>
</evidence>
<proteinExistence type="predicted"/>
<dbReference type="FunFam" id="4.10.1110.10:FF:000001">
    <property type="entry name" value="Zinc finger AN1-type containing 6"/>
    <property type="match status" value="1"/>
</dbReference>
<dbReference type="InterPro" id="IPR000058">
    <property type="entry name" value="Znf_AN1"/>
</dbReference>
<dbReference type="SMART" id="SM00154">
    <property type="entry name" value="ZnF_AN1"/>
    <property type="match status" value="1"/>
</dbReference>
<dbReference type="GO" id="GO:0003677">
    <property type="term" value="F:DNA binding"/>
    <property type="evidence" value="ECO:0007669"/>
    <property type="project" value="InterPro"/>
</dbReference>
<dbReference type="SUPFAM" id="SSF118310">
    <property type="entry name" value="AN1-like Zinc finger"/>
    <property type="match status" value="1"/>
</dbReference>
<accession>A0A835WR28</accession>
<keyword evidence="4" id="KW-0862">Zinc</keyword>
<dbReference type="PROSITE" id="PS51039">
    <property type="entry name" value="ZF_AN1"/>
    <property type="match status" value="1"/>
</dbReference>
<dbReference type="SMART" id="SM00259">
    <property type="entry name" value="ZnF_A20"/>
    <property type="match status" value="1"/>
</dbReference>
<comment type="function">
    <text evidence="1">May be involved in environmental stress response.</text>
</comment>
<evidence type="ECO:0000256" key="3">
    <source>
        <dbReference type="ARBA" id="ARBA00022771"/>
    </source>
</evidence>
<evidence type="ECO:0000313" key="9">
    <source>
        <dbReference type="EMBL" id="KAG2451080.1"/>
    </source>
</evidence>
<evidence type="ECO:0000256" key="1">
    <source>
        <dbReference type="ARBA" id="ARBA00003732"/>
    </source>
</evidence>
<feature type="compositionally biased region" description="Low complexity" evidence="6">
    <location>
        <begin position="71"/>
        <end position="100"/>
    </location>
</feature>